<evidence type="ECO:0000313" key="3">
    <source>
        <dbReference type="Proteomes" id="UP000323011"/>
    </source>
</evidence>
<sequence length="400" mass="42921">MAMSPSSLLTALLGFSALALSSASGSEPSLLADINPLGGDGQVQMLFNINGELVFGANKCDGPYGAANVELRAFHPTSGMRDLTTTMSSSFESQEAYVCEFNSKVYFSAYHPQLGMELAYLDSSEEGFTLVSDLVPGYTDSFPRHLTVFGDAMYFNARRSNKEGPELFKATASDEISLVHEFNSVDYRGGDPKYLTEFRGKLYMQATSDDILVGAELFAFDGTDVTMVADICASVSCSSSPSHLTVFNDTLYMSAFGDWDTGRELWAFDGSSVTLAVDIVPGSGSSDPRGLAVFNGSLFFGATTPATGTELFRLDGKSAVLVAELVTGPDGADLGTMAQLEGELYMSRHTDALGWELYRLSSTGNAIELVMDVCATPLESLPRFFTIHDGDVYFAADDGY</sequence>
<dbReference type="EMBL" id="VLTN01000038">
    <property type="protein sequence ID" value="KAA0149973.1"/>
    <property type="molecule type" value="Genomic_DNA"/>
</dbReference>
<reference evidence="2 3" key="1">
    <citation type="submission" date="2019-07" db="EMBL/GenBank/DDBJ databases">
        <title>Genomes of Cafeteria roenbergensis.</title>
        <authorList>
            <person name="Fischer M.G."/>
            <person name="Hackl T."/>
            <person name="Roman M."/>
        </authorList>
    </citation>
    <scope>NUCLEOTIDE SEQUENCE [LARGE SCALE GENOMIC DNA]</scope>
    <source>
        <strain evidence="2 3">BVI</strain>
    </source>
</reference>
<name>A0A5A8CA32_CAFRO</name>
<organism evidence="2 3">
    <name type="scientific">Cafeteria roenbergensis</name>
    <name type="common">Marine flagellate</name>
    <dbReference type="NCBI Taxonomy" id="33653"/>
    <lineage>
        <taxon>Eukaryota</taxon>
        <taxon>Sar</taxon>
        <taxon>Stramenopiles</taxon>
        <taxon>Bigyra</taxon>
        <taxon>Opalozoa</taxon>
        <taxon>Bicosoecida</taxon>
        <taxon>Cafeteriaceae</taxon>
        <taxon>Cafeteria</taxon>
    </lineage>
</organism>
<protein>
    <recommendedName>
        <fullName evidence="4">DUF5050 domain-containing protein</fullName>
    </recommendedName>
</protein>
<feature type="chain" id="PRO_5023002055" description="DUF5050 domain-containing protein" evidence="1">
    <location>
        <begin position="24"/>
        <end position="400"/>
    </location>
</feature>
<evidence type="ECO:0000256" key="1">
    <source>
        <dbReference type="SAM" id="SignalP"/>
    </source>
</evidence>
<keyword evidence="3" id="KW-1185">Reference proteome</keyword>
<dbReference type="AlphaFoldDB" id="A0A5A8CA32"/>
<comment type="caution">
    <text evidence="2">The sequence shown here is derived from an EMBL/GenBank/DDBJ whole genome shotgun (WGS) entry which is preliminary data.</text>
</comment>
<proteinExistence type="predicted"/>
<feature type="signal peptide" evidence="1">
    <location>
        <begin position="1"/>
        <end position="23"/>
    </location>
</feature>
<keyword evidence="1" id="KW-0732">Signal</keyword>
<gene>
    <name evidence="2" type="ORF">FNF29_05593</name>
</gene>
<evidence type="ECO:0008006" key="4">
    <source>
        <dbReference type="Google" id="ProtNLM"/>
    </source>
</evidence>
<evidence type="ECO:0000313" key="2">
    <source>
        <dbReference type="EMBL" id="KAA0149973.1"/>
    </source>
</evidence>
<dbReference type="Proteomes" id="UP000323011">
    <property type="component" value="Unassembled WGS sequence"/>
</dbReference>
<accession>A0A5A8CA32</accession>